<feature type="signal peptide" evidence="1">
    <location>
        <begin position="1"/>
        <end position="20"/>
    </location>
</feature>
<protein>
    <recommendedName>
        <fullName evidence="4">Competence protein ComG</fullName>
    </recommendedName>
</protein>
<keyword evidence="3" id="KW-1185">Reference proteome</keyword>
<comment type="caution">
    <text evidence="2">The sequence shown here is derived from an EMBL/GenBank/DDBJ whole genome shotgun (WGS) entry which is preliminary data.</text>
</comment>
<dbReference type="AlphaFoldDB" id="A0A1V2A9R8"/>
<organism evidence="2 3">
    <name type="scientific">Domibacillus epiphyticus</name>
    <dbReference type="NCBI Taxonomy" id="1714355"/>
    <lineage>
        <taxon>Bacteria</taxon>
        <taxon>Bacillati</taxon>
        <taxon>Bacillota</taxon>
        <taxon>Bacilli</taxon>
        <taxon>Bacillales</taxon>
        <taxon>Bacillaceae</taxon>
        <taxon>Domibacillus</taxon>
    </lineage>
</organism>
<accession>A0A1V2A9R8</accession>
<evidence type="ECO:0000256" key="1">
    <source>
        <dbReference type="SAM" id="SignalP"/>
    </source>
</evidence>
<gene>
    <name evidence="2" type="ORF">BTO28_07040</name>
</gene>
<dbReference type="RefSeq" id="WP_076764823.1">
    <property type="nucleotide sequence ID" value="NZ_MSFI01000009.1"/>
</dbReference>
<dbReference type="OrthoDB" id="2969699at2"/>
<evidence type="ECO:0000313" key="3">
    <source>
        <dbReference type="Proteomes" id="UP000188613"/>
    </source>
</evidence>
<dbReference type="Proteomes" id="UP000188613">
    <property type="component" value="Unassembled WGS sequence"/>
</dbReference>
<evidence type="ECO:0000313" key="2">
    <source>
        <dbReference type="EMBL" id="OMP67690.1"/>
    </source>
</evidence>
<proteinExistence type="predicted"/>
<sequence>MIYPHVLLLLFLVSAAAVIAAEASVTKINTANQLTEYYELRIIELMAIRNMLENPDAPSFSMETNKGTTMVQITDSSATERRIRITTYRTGRPFYSTFFYNKAEGQITKRTEHF</sequence>
<feature type="chain" id="PRO_5038707822" description="Competence protein ComG" evidence="1">
    <location>
        <begin position="21"/>
        <end position="114"/>
    </location>
</feature>
<keyword evidence="1" id="KW-0732">Signal</keyword>
<dbReference type="EMBL" id="MSFI01000009">
    <property type="protein sequence ID" value="OMP67690.1"/>
    <property type="molecule type" value="Genomic_DNA"/>
</dbReference>
<name>A0A1V2A9R8_9BACI</name>
<reference evidence="2 3" key="1">
    <citation type="submission" date="2016-12" db="EMBL/GenBank/DDBJ databases">
        <title>Domibacillus sp. SAB 38T whole genome sequencing.</title>
        <authorList>
            <person name="Verma A."/>
            <person name="Ojha A.K."/>
            <person name="Krishnamurthi S."/>
        </authorList>
    </citation>
    <scope>NUCLEOTIDE SEQUENCE [LARGE SCALE GENOMIC DNA]</scope>
    <source>
        <strain evidence="2 3">SAB 38</strain>
    </source>
</reference>
<dbReference type="STRING" id="1714355.BTO28_07040"/>
<evidence type="ECO:0008006" key="4">
    <source>
        <dbReference type="Google" id="ProtNLM"/>
    </source>
</evidence>